<dbReference type="Proteomes" id="UP000765509">
    <property type="component" value="Unassembled WGS sequence"/>
</dbReference>
<protein>
    <submittedName>
        <fullName evidence="1">Uncharacterized protein</fullName>
    </submittedName>
</protein>
<dbReference type="InterPro" id="IPR012337">
    <property type="entry name" value="RNaseH-like_sf"/>
</dbReference>
<evidence type="ECO:0000313" key="1">
    <source>
        <dbReference type="EMBL" id="MBW0467305.1"/>
    </source>
</evidence>
<dbReference type="SUPFAM" id="SSF53098">
    <property type="entry name" value="Ribonuclease H-like"/>
    <property type="match status" value="1"/>
</dbReference>
<gene>
    <name evidence="1" type="ORF">O181_007020</name>
</gene>
<keyword evidence="2" id="KW-1185">Reference proteome</keyword>
<dbReference type="AlphaFoldDB" id="A0A9Q3GHF7"/>
<comment type="caution">
    <text evidence="1">The sequence shown here is derived from an EMBL/GenBank/DDBJ whole genome shotgun (WGS) entry which is preliminary data.</text>
</comment>
<evidence type="ECO:0000313" key="2">
    <source>
        <dbReference type="Proteomes" id="UP000765509"/>
    </source>
</evidence>
<dbReference type="EMBL" id="AVOT02001549">
    <property type="protein sequence ID" value="MBW0467305.1"/>
    <property type="molecule type" value="Genomic_DNA"/>
</dbReference>
<name>A0A9Q3GHF7_9BASI</name>
<organism evidence="1 2">
    <name type="scientific">Austropuccinia psidii MF-1</name>
    <dbReference type="NCBI Taxonomy" id="1389203"/>
    <lineage>
        <taxon>Eukaryota</taxon>
        <taxon>Fungi</taxon>
        <taxon>Dikarya</taxon>
        <taxon>Basidiomycota</taxon>
        <taxon>Pucciniomycotina</taxon>
        <taxon>Pucciniomycetes</taxon>
        <taxon>Pucciniales</taxon>
        <taxon>Sphaerophragmiaceae</taxon>
        <taxon>Austropuccinia</taxon>
    </lineage>
</organism>
<reference evidence="1" key="1">
    <citation type="submission" date="2021-03" db="EMBL/GenBank/DDBJ databases">
        <title>Draft genome sequence of rust myrtle Austropuccinia psidii MF-1, a brazilian biotype.</title>
        <authorList>
            <person name="Quecine M.C."/>
            <person name="Pachon D.M.R."/>
            <person name="Bonatelli M.L."/>
            <person name="Correr F.H."/>
            <person name="Franceschini L.M."/>
            <person name="Leite T.F."/>
            <person name="Margarido G.R.A."/>
            <person name="Almeida C.A."/>
            <person name="Ferrarezi J.A."/>
            <person name="Labate C.A."/>
        </authorList>
    </citation>
    <scope>NUCLEOTIDE SEQUENCE</scope>
    <source>
        <strain evidence="1">MF-1</strain>
    </source>
</reference>
<dbReference type="OrthoDB" id="3264316at2759"/>
<accession>A0A9Q3GHF7</accession>
<proteinExistence type="predicted"/>
<sequence>MRPKGPSNQHSNDPLEFFLHQIQRAQCLKLSIQLYTSTPDGKNYYLSKEIWGSMEFMEPILVLFEKACNVFQLKSPTKHLVLPYYWVIMKQLEHYACVSLITWHQACKAAQTKLQKYYNLGVKNDDTLFAMLLNPRYRKGIFTHLKVPASQANVIVGQLMNECATMTCIRAMELEDPADANSSDRISEADDNDLLSHLGQTPIETNETPQSHKDEVVACLQNPYSMSRGEHIVDYRKVIERVFSQSARLKCPARVGLGSWTIAHLTFLKEWLNDEQPPF</sequence>